<accession>A0ACC2I6S1</accession>
<comment type="caution">
    <text evidence="1">The sequence shown here is derived from an EMBL/GenBank/DDBJ whole genome shotgun (WGS) entry which is preliminary data.</text>
</comment>
<proteinExistence type="predicted"/>
<evidence type="ECO:0000313" key="2">
    <source>
        <dbReference type="Proteomes" id="UP001153334"/>
    </source>
</evidence>
<dbReference type="Proteomes" id="UP001153334">
    <property type="component" value="Unassembled WGS sequence"/>
</dbReference>
<protein>
    <submittedName>
        <fullName evidence="1">Uncharacterized protein</fullName>
    </submittedName>
</protein>
<reference evidence="1" key="1">
    <citation type="submission" date="2022-11" db="EMBL/GenBank/DDBJ databases">
        <title>Genome Sequence of Nemania bipapillata.</title>
        <authorList>
            <person name="Buettner E."/>
        </authorList>
    </citation>
    <scope>NUCLEOTIDE SEQUENCE</scope>
    <source>
        <strain evidence="1">CP14</strain>
    </source>
</reference>
<evidence type="ECO:0000313" key="1">
    <source>
        <dbReference type="EMBL" id="KAJ8110869.1"/>
    </source>
</evidence>
<organism evidence="1 2">
    <name type="scientific">Nemania bipapillata</name>
    <dbReference type="NCBI Taxonomy" id="110536"/>
    <lineage>
        <taxon>Eukaryota</taxon>
        <taxon>Fungi</taxon>
        <taxon>Dikarya</taxon>
        <taxon>Ascomycota</taxon>
        <taxon>Pezizomycotina</taxon>
        <taxon>Sordariomycetes</taxon>
        <taxon>Xylariomycetidae</taxon>
        <taxon>Xylariales</taxon>
        <taxon>Xylariaceae</taxon>
        <taxon>Nemania</taxon>
    </lineage>
</organism>
<dbReference type="EMBL" id="JAPESX010001867">
    <property type="protein sequence ID" value="KAJ8110869.1"/>
    <property type="molecule type" value="Genomic_DNA"/>
</dbReference>
<name>A0ACC2I6S1_9PEZI</name>
<gene>
    <name evidence="1" type="ORF">ONZ43_g5762</name>
</gene>
<keyword evidence="2" id="KW-1185">Reference proteome</keyword>
<sequence length="155" mass="16836">MRPPQPPLMIAVLSAGLYLVWEFLSVTLNLTVETPQAKQPLTAGLRAPISVLSLSQNRTFVRAIHEHIEPRGFAIGNILESSPFSSNELTLALKVLEPRPQVVLVGRGYSEDETSIARQVFADYAADVGIEKGTVIKITSEVFNEVGKDGVPAQV</sequence>